<name>A0A484HIL5_9BACT</name>
<dbReference type="EMBL" id="CAACVI010000023">
    <property type="protein sequence ID" value="VEN74313.1"/>
    <property type="molecule type" value="Genomic_DNA"/>
</dbReference>
<evidence type="ECO:0000313" key="1">
    <source>
        <dbReference type="EMBL" id="VEN74313.1"/>
    </source>
</evidence>
<sequence>MTYIFDMRYLNWNPEKNEKIKRERGISFEEIAYLIASGRIVGIEENPSRPNQKIYILEMDGYAVIVPFVEDDYGIFLKTAFRSRKYTQKYGLRGK</sequence>
<gene>
    <name evidence="1" type="ORF">EPICR_30248</name>
</gene>
<accession>A0A484HIL5</accession>
<reference evidence="1" key="1">
    <citation type="submission" date="2019-01" db="EMBL/GenBank/DDBJ databases">
        <authorList>
            <consortium name="Genoscope - CEA"/>
            <person name="William W."/>
        </authorList>
    </citation>
    <scope>NUCLEOTIDE SEQUENCE</scope>
    <source>
        <strain evidence="1">CR-1</strain>
    </source>
</reference>
<dbReference type="AlphaFoldDB" id="A0A484HIL5"/>
<organism evidence="1">
    <name type="scientific">uncultured Desulfobacteraceae bacterium</name>
    <dbReference type="NCBI Taxonomy" id="218296"/>
    <lineage>
        <taxon>Bacteria</taxon>
        <taxon>Pseudomonadati</taxon>
        <taxon>Thermodesulfobacteriota</taxon>
        <taxon>Desulfobacteria</taxon>
        <taxon>Desulfobacterales</taxon>
        <taxon>Desulfobacteraceae</taxon>
        <taxon>environmental samples</taxon>
    </lineage>
</organism>
<proteinExistence type="predicted"/>
<evidence type="ECO:0008006" key="2">
    <source>
        <dbReference type="Google" id="ProtNLM"/>
    </source>
</evidence>
<protein>
    <recommendedName>
        <fullName evidence="2">Toxin</fullName>
    </recommendedName>
</protein>